<dbReference type="Proteomes" id="UP001595847">
    <property type="component" value="Unassembled WGS sequence"/>
</dbReference>
<dbReference type="EMBL" id="JBHSBH010000004">
    <property type="protein sequence ID" value="MFC3995336.1"/>
    <property type="molecule type" value="Genomic_DNA"/>
</dbReference>
<feature type="compositionally biased region" description="Low complexity" evidence="1">
    <location>
        <begin position="359"/>
        <end position="368"/>
    </location>
</feature>
<protein>
    <submittedName>
        <fullName evidence="2">Uncharacterized protein</fullName>
    </submittedName>
</protein>
<comment type="caution">
    <text evidence="2">The sequence shown here is derived from an EMBL/GenBank/DDBJ whole genome shotgun (WGS) entry which is preliminary data.</text>
</comment>
<feature type="region of interest" description="Disordered" evidence="1">
    <location>
        <begin position="282"/>
        <end position="379"/>
    </location>
</feature>
<evidence type="ECO:0000256" key="1">
    <source>
        <dbReference type="SAM" id="MobiDB-lite"/>
    </source>
</evidence>
<reference evidence="3" key="1">
    <citation type="journal article" date="2019" name="Int. J. Syst. Evol. Microbiol.">
        <title>The Global Catalogue of Microorganisms (GCM) 10K type strain sequencing project: providing services to taxonomists for standard genome sequencing and annotation.</title>
        <authorList>
            <consortium name="The Broad Institute Genomics Platform"/>
            <consortium name="The Broad Institute Genome Sequencing Center for Infectious Disease"/>
            <person name="Wu L."/>
            <person name="Ma J."/>
        </authorList>
    </citation>
    <scope>NUCLEOTIDE SEQUENCE [LARGE SCALE GENOMIC DNA]</scope>
    <source>
        <strain evidence="3">TBRC 1826</strain>
    </source>
</reference>
<dbReference type="RefSeq" id="WP_378530363.1">
    <property type="nucleotide sequence ID" value="NZ_JBHSBH010000004.1"/>
</dbReference>
<evidence type="ECO:0000313" key="3">
    <source>
        <dbReference type="Proteomes" id="UP001595847"/>
    </source>
</evidence>
<sequence length="379" mass="40130">MTNAPPRPVSAVALLADIPSTGLLGGTTAQRFTLTGDDLATQSEGFLDFARHHIEQGRRVVALYPKWHAQRPQRAIAFARGALQTDRIGQVALDISPLALSLLADQLAYLAPYVPAGVTASLADELPQHFLAGAWMKSVRGLSTVPITFKQHLGSYVPRATFLAFCAPVKRVGLVRRSDPAPNIPGRPMEPIQILVARPNDQSIDEFNEQFTPALRPVSLNALPEQPLGATYWGSRKYVEFVAFSAHPQALGNTVRTVRPTACSWCRELVSGLHCPFCGALNQPPVGRPPTRRADVPPPPARTTGEHIRPAWVSGSGADPRRPPAGRPAPAAAPPPSAPSHQPPGRPGPGGGGAGPYGTGPRQPSHVSPQPPPHGGSPG</sequence>
<keyword evidence="3" id="KW-1185">Reference proteome</keyword>
<evidence type="ECO:0000313" key="2">
    <source>
        <dbReference type="EMBL" id="MFC3995336.1"/>
    </source>
</evidence>
<name>A0ABV8FKA4_9ACTN</name>
<feature type="compositionally biased region" description="Gly residues" evidence="1">
    <location>
        <begin position="348"/>
        <end position="358"/>
    </location>
</feature>
<feature type="compositionally biased region" description="Pro residues" evidence="1">
    <location>
        <begin position="323"/>
        <end position="347"/>
    </location>
</feature>
<organism evidence="2 3">
    <name type="scientific">Nocardiopsis sediminis</name>
    <dbReference type="NCBI Taxonomy" id="1778267"/>
    <lineage>
        <taxon>Bacteria</taxon>
        <taxon>Bacillati</taxon>
        <taxon>Actinomycetota</taxon>
        <taxon>Actinomycetes</taxon>
        <taxon>Streptosporangiales</taxon>
        <taxon>Nocardiopsidaceae</taxon>
        <taxon>Nocardiopsis</taxon>
    </lineage>
</organism>
<proteinExistence type="predicted"/>
<accession>A0ABV8FKA4</accession>
<gene>
    <name evidence="2" type="ORF">ACFOVU_05395</name>
</gene>
<feature type="compositionally biased region" description="Pro residues" evidence="1">
    <location>
        <begin position="369"/>
        <end position="379"/>
    </location>
</feature>